<feature type="domain" description="Timeless N-terminal" evidence="5">
    <location>
        <begin position="122"/>
        <end position="226"/>
    </location>
</feature>
<keyword evidence="3" id="KW-0131">Cell cycle</keyword>
<evidence type="ECO:0000256" key="1">
    <source>
        <dbReference type="ARBA" id="ARBA00004123"/>
    </source>
</evidence>
<evidence type="ECO:0000256" key="4">
    <source>
        <dbReference type="SAM" id="Coils"/>
    </source>
</evidence>
<keyword evidence="2" id="KW-0539">Nucleus</keyword>
<dbReference type="GO" id="GO:0003677">
    <property type="term" value="F:DNA binding"/>
    <property type="evidence" value="ECO:0007669"/>
    <property type="project" value="TreeGrafter"/>
</dbReference>
<dbReference type="KEGG" id="bgt:106055048"/>
<dbReference type="GO" id="GO:0006281">
    <property type="term" value="P:DNA repair"/>
    <property type="evidence" value="ECO:0007669"/>
    <property type="project" value="TreeGrafter"/>
</dbReference>
<sequence length="379" mass="44249">MDVELQATCSALGYMEDKVYIKEPDCIETVKDLIRFLRRDNDICEIRRQLGHTQILQNDLIPLVKFYHKDKALFETVIKLLVNLTQPVITCWNNQIPDEKTLRNYCIEVEGYLQDYKECTEDDASTHDRILWTIHTSGVEDLILFVASSERERSMLCMHILEIISLMFKEQEVEALAAAGVQRSVTEKEKDQKELEQAREKEKAQKKANILKFSGRHSRFGGTYVIKNMKSISENDVIYHKSLGVAKTFSYDEGKAPKKVAKNRVAIKGDDGIRRSTLSMRLILKEFCVQFLINSYNPLMRAVKDALTRKTTQDNDETYYLWSMRYFMQFCRLHCKRVDLVGETMSMSAFHYIHTQLLNYIENLRIIKDLEEAKQVGRR</sequence>
<evidence type="ECO:0000259" key="5">
    <source>
        <dbReference type="Pfam" id="PF04821"/>
    </source>
</evidence>
<accession>A0A2C9LXC1</accession>
<organism evidence="6 7">
    <name type="scientific">Biomphalaria glabrata</name>
    <name type="common">Bloodfluke planorb</name>
    <name type="synonym">Freshwater snail</name>
    <dbReference type="NCBI Taxonomy" id="6526"/>
    <lineage>
        <taxon>Eukaryota</taxon>
        <taxon>Metazoa</taxon>
        <taxon>Spiralia</taxon>
        <taxon>Lophotrochozoa</taxon>
        <taxon>Mollusca</taxon>
        <taxon>Gastropoda</taxon>
        <taxon>Heterobranchia</taxon>
        <taxon>Euthyneura</taxon>
        <taxon>Panpulmonata</taxon>
        <taxon>Hygrophila</taxon>
        <taxon>Lymnaeoidea</taxon>
        <taxon>Planorbidae</taxon>
        <taxon>Biomphalaria</taxon>
    </lineage>
</organism>
<feature type="domain" description="Timeless N-terminal" evidence="5">
    <location>
        <begin position="20"/>
        <end position="118"/>
    </location>
</feature>
<dbReference type="GO" id="GO:0000076">
    <property type="term" value="P:DNA replication checkpoint signaling"/>
    <property type="evidence" value="ECO:0007669"/>
    <property type="project" value="TreeGrafter"/>
</dbReference>
<dbReference type="Pfam" id="PF04821">
    <property type="entry name" value="TIMELESS"/>
    <property type="match status" value="2"/>
</dbReference>
<evidence type="ECO:0000313" key="7">
    <source>
        <dbReference type="Proteomes" id="UP000076420"/>
    </source>
</evidence>
<dbReference type="PANTHER" id="PTHR22940">
    <property type="entry name" value="TIMEOUT/TIMELESS-2"/>
    <property type="match status" value="1"/>
</dbReference>
<dbReference type="GO" id="GO:0031298">
    <property type="term" value="C:replication fork protection complex"/>
    <property type="evidence" value="ECO:0007669"/>
    <property type="project" value="TreeGrafter"/>
</dbReference>
<dbReference type="GO" id="GO:0043111">
    <property type="term" value="P:replication fork arrest"/>
    <property type="evidence" value="ECO:0007669"/>
    <property type="project" value="TreeGrafter"/>
</dbReference>
<evidence type="ECO:0000256" key="3">
    <source>
        <dbReference type="ARBA" id="ARBA00023306"/>
    </source>
</evidence>
<dbReference type="InterPro" id="IPR006906">
    <property type="entry name" value="Timeless_N"/>
</dbReference>
<comment type="subcellular location">
    <subcellularLocation>
        <location evidence="1">Nucleus</location>
    </subcellularLocation>
</comment>
<keyword evidence="4" id="KW-0175">Coiled coil</keyword>
<dbReference type="VEuPathDB" id="VectorBase:BGLAX_038630"/>
<dbReference type="PANTHER" id="PTHR22940:SF4">
    <property type="entry name" value="PROTEIN TIMELESS HOMOLOG"/>
    <property type="match status" value="1"/>
</dbReference>
<dbReference type="InterPro" id="IPR044998">
    <property type="entry name" value="Timeless"/>
</dbReference>
<dbReference type="Proteomes" id="UP000076420">
    <property type="component" value="Unassembled WGS sequence"/>
</dbReference>
<dbReference type="EnsemblMetazoa" id="BGLB036045-RA">
    <property type="protein sequence ID" value="BGLB036045-PA"/>
    <property type="gene ID" value="BGLB036045"/>
</dbReference>
<gene>
    <name evidence="6" type="primary">106055048</name>
</gene>
<dbReference type="VEuPathDB" id="VectorBase:BGLB036045"/>
<reference evidence="6" key="1">
    <citation type="submission" date="2020-05" db="UniProtKB">
        <authorList>
            <consortium name="EnsemblMetazoa"/>
        </authorList>
    </citation>
    <scope>IDENTIFICATION</scope>
    <source>
        <strain evidence="6">BB02</strain>
    </source>
</reference>
<proteinExistence type="predicted"/>
<evidence type="ECO:0000313" key="6">
    <source>
        <dbReference type="EnsemblMetazoa" id="BGLB036045-PA"/>
    </source>
</evidence>
<feature type="coiled-coil region" evidence="4">
    <location>
        <begin position="181"/>
        <end position="208"/>
    </location>
</feature>
<name>A0A2C9LXC1_BIOGL</name>
<dbReference type="AlphaFoldDB" id="A0A2C9LXC1"/>
<evidence type="ECO:0000256" key="2">
    <source>
        <dbReference type="ARBA" id="ARBA00023242"/>
    </source>
</evidence>
<protein>
    <recommendedName>
        <fullName evidence="5">Timeless N-terminal domain-containing protein</fullName>
    </recommendedName>
</protein>
<dbReference type="STRING" id="6526.A0A2C9LXC1"/>